<dbReference type="RefSeq" id="XP_010914506.1">
    <property type="nucleotide sequence ID" value="XM_010916204.3"/>
</dbReference>
<protein>
    <submittedName>
        <fullName evidence="2">Pumilio homolog 24</fullName>
    </submittedName>
</protein>
<keyword evidence="1" id="KW-1185">Reference proteome</keyword>
<dbReference type="Proteomes" id="UP000504607">
    <property type="component" value="Chromosome 2"/>
</dbReference>
<proteinExistence type="predicted"/>
<accession>A0A6I9QWV4</accession>
<name>A0A6I9QWV4_ELAGV</name>
<sequence length="145" mass="15523">MAVARKKKRKPNYNLEKIVICELQTVLKGLVLDNISTSLVSYFLGDSAGRFKSVIATCVENVVELLGSNFSKEVIYEVAIGGTDGALQPLAGRLDALHKAIASLAAVLPKTSEAEEEHVSRTFTPAGLSENLSWTAPSLLSSYGI</sequence>
<gene>
    <name evidence="2 3" type="primary">LOC105039890</name>
</gene>
<evidence type="ECO:0000313" key="3">
    <source>
        <dbReference type="RefSeq" id="XP_010914506.1"/>
    </source>
</evidence>
<evidence type="ECO:0000313" key="2">
    <source>
        <dbReference type="RefSeq" id="XP_010914505.1"/>
    </source>
</evidence>
<organism evidence="2">
    <name type="scientific">Elaeis guineensis var. tenera</name>
    <name type="common">Oil palm</name>
    <dbReference type="NCBI Taxonomy" id="51953"/>
    <lineage>
        <taxon>Eukaryota</taxon>
        <taxon>Viridiplantae</taxon>
        <taxon>Streptophyta</taxon>
        <taxon>Embryophyta</taxon>
        <taxon>Tracheophyta</taxon>
        <taxon>Spermatophyta</taxon>
        <taxon>Magnoliopsida</taxon>
        <taxon>Liliopsida</taxon>
        <taxon>Arecaceae</taxon>
        <taxon>Arecoideae</taxon>
        <taxon>Cocoseae</taxon>
        <taxon>Elaeidinae</taxon>
        <taxon>Elaeis</taxon>
    </lineage>
</organism>
<dbReference type="AlphaFoldDB" id="A0A6I9QWV4"/>
<reference evidence="2" key="1">
    <citation type="submission" date="2022-04" db="UniProtKB">
        <authorList>
            <consortium name="RefSeq"/>
        </authorList>
    </citation>
    <scope>IDENTIFICATION</scope>
</reference>
<dbReference type="RefSeq" id="XP_010914505.1">
    <property type="nucleotide sequence ID" value="XM_010916203.3"/>
</dbReference>
<evidence type="ECO:0000313" key="1">
    <source>
        <dbReference type="Proteomes" id="UP000504607"/>
    </source>
</evidence>
<dbReference type="OrthoDB" id="497380at2759"/>